<feature type="region of interest" description="Disordered" evidence="1">
    <location>
        <begin position="1"/>
        <end position="22"/>
    </location>
</feature>
<feature type="region of interest" description="Disordered" evidence="1">
    <location>
        <begin position="38"/>
        <end position="66"/>
    </location>
</feature>
<evidence type="ECO:0000256" key="1">
    <source>
        <dbReference type="SAM" id="MobiDB-lite"/>
    </source>
</evidence>
<evidence type="ECO:0000313" key="2">
    <source>
        <dbReference type="EMBL" id="KAK8964327.1"/>
    </source>
</evidence>
<protein>
    <submittedName>
        <fullName evidence="2">Uncharacterized protein</fullName>
    </submittedName>
</protein>
<keyword evidence="3" id="KW-1185">Reference proteome</keyword>
<dbReference type="EMBL" id="JBBWWR010000007">
    <property type="protein sequence ID" value="KAK8964327.1"/>
    <property type="molecule type" value="Genomic_DNA"/>
</dbReference>
<proteinExistence type="predicted"/>
<sequence>MHYDCQVTTTHKSPPNDTHRSPEVAIRRRIVSLSEIFASPSPPSWPLQSPTSLSRSSTSSPESAAPFALRKAKQIRKAWLVEVS</sequence>
<gene>
    <name evidence="2" type="ORF">KSP40_PGU016583</name>
</gene>
<organism evidence="2 3">
    <name type="scientific">Platanthera guangdongensis</name>
    <dbReference type="NCBI Taxonomy" id="2320717"/>
    <lineage>
        <taxon>Eukaryota</taxon>
        <taxon>Viridiplantae</taxon>
        <taxon>Streptophyta</taxon>
        <taxon>Embryophyta</taxon>
        <taxon>Tracheophyta</taxon>
        <taxon>Spermatophyta</taxon>
        <taxon>Magnoliopsida</taxon>
        <taxon>Liliopsida</taxon>
        <taxon>Asparagales</taxon>
        <taxon>Orchidaceae</taxon>
        <taxon>Orchidoideae</taxon>
        <taxon>Orchideae</taxon>
        <taxon>Orchidinae</taxon>
        <taxon>Platanthera</taxon>
    </lineage>
</organism>
<accession>A0ABR2MKD4</accession>
<evidence type="ECO:0000313" key="3">
    <source>
        <dbReference type="Proteomes" id="UP001412067"/>
    </source>
</evidence>
<reference evidence="2 3" key="1">
    <citation type="journal article" date="2022" name="Nat. Plants">
        <title>Genomes of leafy and leafless Platanthera orchids illuminate the evolution of mycoheterotrophy.</title>
        <authorList>
            <person name="Li M.H."/>
            <person name="Liu K.W."/>
            <person name="Li Z."/>
            <person name="Lu H.C."/>
            <person name="Ye Q.L."/>
            <person name="Zhang D."/>
            <person name="Wang J.Y."/>
            <person name="Li Y.F."/>
            <person name="Zhong Z.M."/>
            <person name="Liu X."/>
            <person name="Yu X."/>
            <person name="Liu D.K."/>
            <person name="Tu X.D."/>
            <person name="Liu B."/>
            <person name="Hao Y."/>
            <person name="Liao X.Y."/>
            <person name="Jiang Y.T."/>
            <person name="Sun W.H."/>
            <person name="Chen J."/>
            <person name="Chen Y.Q."/>
            <person name="Ai Y."/>
            <person name="Zhai J.W."/>
            <person name="Wu S.S."/>
            <person name="Zhou Z."/>
            <person name="Hsiao Y.Y."/>
            <person name="Wu W.L."/>
            <person name="Chen Y.Y."/>
            <person name="Lin Y.F."/>
            <person name="Hsu J.L."/>
            <person name="Li C.Y."/>
            <person name="Wang Z.W."/>
            <person name="Zhao X."/>
            <person name="Zhong W.Y."/>
            <person name="Ma X.K."/>
            <person name="Ma L."/>
            <person name="Huang J."/>
            <person name="Chen G.Z."/>
            <person name="Huang M.Z."/>
            <person name="Huang L."/>
            <person name="Peng D.H."/>
            <person name="Luo Y.B."/>
            <person name="Zou S.Q."/>
            <person name="Chen S.P."/>
            <person name="Lan S."/>
            <person name="Tsai W.C."/>
            <person name="Van de Peer Y."/>
            <person name="Liu Z.J."/>
        </authorList>
    </citation>
    <scope>NUCLEOTIDE SEQUENCE [LARGE SCALE GENOMIC DNA]</scope>
    <source>
        <strain evidence="2">Lor288</strain>
    </source>
</reference>
<feature type="compositionally biased region" description="Low complexity" evidence="1">
    <location>
        <begin position="46"/>
        <end position="66"/>
    </location>
</feature>
<dbReference type="Proteomes" id="UP001412067">
    <property type="component" value="Unassembled WGS sequence"/>
</dbReference>
<comment type="caution">
    <text evidence="2">The sequence shown here is derived from an EMBL/GenBank/DDBJ whole genome shotgun (WGS) entry which is preliminary data.</text>
</comment>
<feature type="compositionally biased region" description="Polar residues" evidence="1">
    <location>
        <begin position="1"/>
        <end position="16"/>
    </location>
</feature>
<name>A0ABR2MKD4_9ASPA</name>